<feature type="region of interest" description="Disordered" evidence="1">
    <location>
        <begin position="457"/>
        <end position="480"/>
    </location>
</feature>
<dbReference type="Pfam" id="PF22807">
    <property type="entry name" value="TrAA12"/>
    <property type="match status" value="2"/>
</dbReference>
<dbReference type="PROSITE" id="PS51257">
    <property type="entry name" value="PROKAR_LIPOPROTEIN"/>
    <property type="match status" value="1"/>
</dbReference>
<keyword evidence="5" id="KW-1185">Reference proteome</keyword>
<dbReference type="InterPro" id="IPR011042">
    <property type="entry name" value="6-blade_b-propeller_TolB-like"/>
</dbReference>
<evidence type="ECO:0000256" key="1">
    <source>
        <dbReference type="SAM" id="MobiDB-lite"/>
    </source>
</evidence>
<dbReference type="InterPro" id="IPR011041">
    <property type="entry name" value="Quinoprot_gluc/sorb_DH_b-prop"/>
</dbReference>
<dbReference type="Gene3D" id="2.120.10.30">
    <property type="entry name" value="TolB, C-terminal domain"/>
    <property type="match status" value="1"/>
</dbReference>
<comment type="caution">
    <text evidence="4">The sequence shown here is derived from an EMBL/GenBank/DDBJ whole genome shotgun (WGS) entry which is preliminary data.</text>
</comment>
<gene>
    <name evidence="4" type="ORF">PSQ39_06635</name>
</gene>
<sequence length="480" mass="51042">MKSASMALLAATSWVLSACGDTARLTVADGTGPHPRWVAPHPTLIPTVNIAPVRAWPPDRRPQAAEGTRVVAFAQGLDHPRWLLVLPNGDVLVAETNAPERPDDSPGLKGAVARLVMKLAGAATPSANRITLLRDRRGDGVADERHVLLSGLTSPFGMVLVGQDLYVANTDAILRFPYKPGQTRISEPGIVVTPLPAGRINHHWTKNLLASADGRKLYVTVGSNSNVAENGLAVEAERAAIWEVDTVSGAHRVFASGLRNPVGLAWASDGVLWTVVNERDELGSDLVPDYLSSVQDGGYYGWPYSYFGSHVDERVQPPNPERVASALVPDYALGPHTASLGLAASQGNRLPSRFAQGMFIGQHGSWNRRPHSGYQVIFVPFDGAHPSGAPPLAVLTGFLDGEGGAHGRPVGVAIDRQGDLLVADDVGNVVWRVSSADPLARPSDRAREPLGAVVQEWMGKPSAVRPAPGRARDQASRGPE</sequence>
<dbReference type="Proteomes" id="UP001528672">
    <property type="component" value="Unassembled WGS sequence"/>
</dbReference>
<evidence type="ECO:0000313" key="5">
    <source>
        <dbReference type="Proteomes" id="UP001528672"/>
    </source>
</evidence>
<feature type="chain" id="PRO_5046743415" evidence="2">
    <location>
        <begin position="19"/>
        <end position="480"/>
    </location>
</feature>
<dbReference type="InterPro" id="IPR054539">
    <property type="entry name" value="Beta-prop_PDH"/>
</dbReference>
<evidence type="ECO:0000259" key="3">
    <source>
        <dbReference type="Pfam" id="PF22807"/>
    </source>
</evidence>
<proteinExistence type="predicted"/>
<dbReference type="RefSeq" id="WP_273925923.1">
    <property type="nucleotide sequence ID" value="NZ_JAQSIO010000002.1"/>
</dbReference>
<feature type="signal peptide" evidence="2">
    <location>
        <begin position="1"/>
        <end position="18"/>
    </location>
</feature>
<keyword evidence="2" id="KW-0732">Signal</keyword>
<organism evidence="4 5">
    <name type="scientific">Curvibacter microcysteis</name>
    <dbReference type="NCBI Taxonomy" id="3026419"/>
    <lineage>
        <taxon>Bacteria</taxon>
        <taxon>Pseudomonadati</taxon>
        <taxon>Pseudomonadota</taxon>
        <taxon>Betaproteobacteria</taxon>
        <taxon>Burkholderiales</taxon>
        <taxon>Comamonadaceae</taxon>
        <taxon>Curvibacter</taxon>
    </lineage>
</organism>
<evidence type="ECO:0000313" key="4">
    <source>
        <dbReference type="EMBL" id="MDD0814303.1"/>
    </source>
</evidence>
<dbReference type="PANTHER" id="PTHR33546:SF1">
    <property type="entry name" value="LARGE, MULTIFUNCTIONAL SECRETED PROTEIN"/>
    <property type="match status" value="1"/>
</dbReference>
<reference evidence="4 5" key="1">
    <citation type="submission" date="2023-02" db="EMBL/GenBank/DDBJ databases">
        <title>Bacterial whole genome sequence for Curvibacter sp. HBC28.</title>
        <authorList>
            <person name="Le V."/>
            <person name="Ko S.-R."/>
            <person name="Ahn C.-Y."/>
            <person name="Oh H.-M."/>
        </authorList>
    </citation>
    <scope>NUCLEOTIDE SEQUENCE [LARGE SCALE GENOMIC DNA]</scope>
    <source>
        <strain evidence="4 5">HBC28</strain>
    </source>
</reference>
<name>A0ABT5MCL0_9BURK</name>
<accession>A0ABT5MCL0</accession>
<feature type="domain" description="Pyrroloquinoline quinone-dependent pyranose dehydrogenase beta-propeller" evidence="3">
    <location>
        <begin position="157"/>
        <end position="283"/>
    </location>
</feature>
<protein>
    <submittedName>
        <fullName evidence="4">Sorbosone dehydrogenase family protein</fullName>
    </submittedName>
</protein>
<dbReference type="EMBL" id="JAQSIO010000002">
    <property type="protein sequence ID" value="MDD0814303.1"/>
    <property type="molecule type" value="Genomic_DNA"/>
</dbReference>
<feature type="compositionally biased region" description="Basic and acidic residues" evidence="1">
    <location>
        <begin position="470"/>
        <end position="480"/>
    </location>
</feature>
<dbReference type="SUPFAM" id="SSF50952">
    <property type="entry name" value="Soluble quinoprotein glucose dehydrogenase"/>
    <property type="match status" value="1"/>
</dbReference>
<feature type="domain" description="Pyrroloquinoline quinone-dependent pyranose dehydrogenase beta-propeller" evidence="3">
    <location>
        <begin position="329"/>
        <end position="433"/>
    </location>
</feature>
<evidence type="ECO:0000256" key="2">
    <source>
        <dbReference type="SAM" id="SignalP"/>
    </source>
</evidence>
<dbReference type="PANTHER" id="PTHR33546">
    <property type="entry name" value="LARGE, MULTIFUNCTIONAL SECRETED PROTEIN-RELATED"/>
    <property type="match status" value="1"/>
</dbReference>